<proteinExistence type="predicted"/>
<evidence type="ECO:0000313" key="3">
    <source>
        <dbReference type="Proteomes" id="UP001500979"/>
    </source>
</evidence>
<dbReference type="Proteomes" id="UP001500979">
    <property type="component" value="Unassembled WGS sequence"/>
</dbReference>
<feature type="region of interest" description="Disordered" evidence="1">
    <location>
        <begin position="61"/>
        <end position="88"/>
    </location>
</feature>
<gene>
    <name evidence="2" type="ORF">GCM10010470_66970</name>
</gene>
<reference evidence="2 3" key="1">
    <citation type="journal article" date="2019" name="Int. J. Syst. Evol. Microbiol.">
        <title>The Global Catalogue of Microorganisms (GCM) 10K type strain sequencing project: providing services to taxonomists for standard genome sequencing and annotation.</title>
        <authorList>
            <consortium name="The Broad Institute Genomics Platform"/>
            <consortium name="The Broad Institute Genome Sequencing Center for Infectious Disease"/>
            <person name="Wu L."/>
            <person name="Ma J."/>
        </authorList>
    </citation>
    <scope>NUCLEOTIDE SEQUENCE [LARGE SCALE GENOMIC DNA]</scope>
    <source>
        <strain evidence="2 3">JCM 9383</strain>
    </source>
</reference>
<sequence length="255" mass="27603">MTSAAAPRHPGAWSLPEMAPDEELLDFTSRPGAAQRLKMFVTASQIALHYFDTVDHGLAEPPANWPEAGDAEAADDTSRVPGEAPGDQVVAAPETARKIVRLLARTPRNWTPLIVSDLDGFGRDMLDKAFFPDGLLAGKASNVAAPEPSEWLRGAPQVIAMVCPPRRWNDALDALTRRHELAPAELNQAEVARSRARIEAFALQHPVAAIHAAAAQVAWLSLQSSVVRDRAAAREEIASKMTTMQRKIAAHPSYC</sequence>
<organism evidence="2 3">
    <name type="scientific">Saccharopolyspora taberi</name>
    <dbReference type="NCBI Taxonomy" id="60895"/>
    <lineage>
        <taxon>Bacteria</taxon>
        <taxon>Bacillati</taxon>
        <taxon>Actinomycetota</taxon>
        <taxon>Actinomycetes</taxon>
        <taxon>Pseudonocardiales</taxon>
        <taxon>Pseudonocardiaceae</taxon>
        <taxon>Saccharopolyspora</taxon>
    </lineage>
</organism>
<dbReference type="EMBL" id="BAAAUX010000053">
    <property type="protein sequence ID" value="GAA2822565.1"/>
    <property type="molecule type" value="Genomic_DNA"/>
</dbReference>
<name>A0ABN3VQR7_9PSEU</name>
<comment type="caution">
    <text evidence="2">The sequence shown here is derived from an EMBL/GenBank/DDBJ whole genome shotgun (WGS) entry which is preliminary data.</text>
</comment>
<evidence type="ECO:0000313" key="2">
    <source>
        <dbReference type="EMBL" id="GAA2822565.1"/>
    </source>
</evidence>
<evidence type="ECO:0000256" key="1">
    <source>
        <dbReference type="SAM" id="MobiDB-lite"/>
    </source>
</evidence>
<protein>
    <submittedName>
        <fullName evidence="2">Uncharacterized protein</fullName>
    </submittedName>
</protein>
<accession>A0ABN3VQR7</accession>
<keyword evidence="3" id="KW-1185">Reference proteome</keyword>